<keyword evidence="6" id="KW-1185">Reference proteome</keyword>
<protein>
    <submittedName>
        <fullName evidence="5">Response regulator transcription factor</fullName>
    </submittedName>
</protein>
<evidence type="ECO:0000313" key="6">
    <source>
        <dbReference type="Proteomes" id="UP000029046"/>
    </source>
</evidence>
<dbReference type="Proteomes" id="UP000029046">
    <property type="component" value="Unassembled WGS sequence"/>
</dbReference>
<dbReference type="RefSeq" id="WP_051917047.1">
    <property type="nucleotide sequence ID" value="NZ_CP035464.1"/>
</dbReference>
<dbReference type="EMBL" id="CP035464">
    <property type="protein sequence ID" value="QAY32638.1"/>
    <property type="molecule type" value="Genomic_DNA"/>
</dbReference>
<dbReference type="AlphaFoldDB" id="A0A087AQZ6"/>
<dbReference type="PROSITE" id="PS50930">
    <property type="entry name" value="HTH_LYTTR"/>
    <property type="match status" value="1"/>
</dbReference>
<proteinExistence type="predicted"/>
<dbReference type="PANTHER" id="PTHR37299:SF1">
    <property type="entry name" value="STAGE 0 SPORULATION PROTEIN A HOMOLOG"/>
    <property type="match status" value="1"/>
</dbReference>
<organism evidence="4 6">
    <name type="scientific">Bifidobacterium pullorum subsp. gallinarum</name>
    <dbReference type="NCBI Taxonomy" id="78344"/>
    <lineage>
        <taxon>Bacteria</taxon>
        <taxon>Bacillati</taxon>
        <taxon>Actinomycetota</taxon>
        <taxon>Actinomycetes</taxon>
        <taxon>Bifidobacteriales</taxon>
        <taxon>Bifidobacteriaceae</taxon>
        <taxon>Bifidobacterium</taxon>
    </lineage>
</organism>
<dbReference type="SMART" id="SM00448">
    <property type="entry name" value="REC"/>
    <property type="match status" value="1"/>
</dbReference>
<dbReference type="eggNOG" id="COG3279">
    <property type="taxonomic scope" value="Bacteria"/>
</dbReference>
<dbReference type="Pfam" id="PF00072">
    <property type="entry name" value="Response_reg"/>
    <property type="match status" value="1"/>
</dbReference>
<evidence type="ECO:0000313" key="7">
    <source>
        <dbReference type="Proteomes" id="UP000293589"/>
    </source>
</evidence>
<evidence type="ECO:0000313" key="5">
    <source>
        <dbReference type="EMBL" id="QAY32638.1"/>
    </source>
</evidence>
<feature type="domain" description="Response regulatory" evidence="2">
    <location>
        <begin position="3"/>
        <end position="120"/>
    </location>
</feature>
<evidence type="ECO:0000259" key="3">
    <source>
        <dbReference type="PROSITE" id="PS50930"/>
    </source>
</evidence>
<dbReference type="SMART" id="SM00850">
    <property type="entry name" value="LytTR"/>
    <property type="match status" value="1"/>
</dbReference>
<reference evidence="5 7" key="2">
    <citation type="submission" date="2019-01" db="EMBL/GenBank/DDBJ databases">
        <title>Complete genome sequence of Bifidobacterium gallinarum CACC 514.</title>
        <authorList>
            <person name="Jung M."/>
        </authorList>
    </citation>
    <scope>NUCLEOTIDE SEQUENCE [LARGE SCALE GENOMIC DNA]</scope>
    <source>
        <strain evidence="5 7">CACC 514</strain>
    </source>
</reference>
<dbReference type="Pfam" id="PF04397">
    <property type="entry name" value="LytTR"/>
    <property type="match status" value="1"/>
</dbReference>
<dbReference type="PROSITE" id="PS50110">
    <property type="entry name" value="RESPONSE_REGULATORY"/>
    <property type="match status" value="1"/>
</dbReference>
<dbReference type="EMBL" id="JGYX01000002">
    <property type="protein sequence ID" value="KFI61196.1"/>
    <property type="molecule type" value="Genomic_DNA"/>
</dbReference>
<dbReference type="KEGG" id="bgx:ESN35_03745"/>
<accession>A0A087AQZ6</accession>
<dbReference type="GO" id="GO:0000156">
    <property type="term" value="F:phosphorelay response regulator activity"/>
    <property type="evidence" value="ECO:0007669"/>
    <property type="project" value="InterPro"/>
</dbReference>
<name>A0A087AQZ6_9BIFI</name>
<feature type="modified residue" description="4-aspartylphosphate" evidence="1">
    <location>
        <position position="57"/>
    </location>
</feature>
<gene>
    <name evidence="4" type="ORF">BIGA_0628</name>
    <name evidence="5" type="ORF">ESN35_03745</name>
</gene>
<feature type="domain" description="HTH LytTR-type" evidence="3">
    <location>
        <begin position="131"/>
        <end position="232"/>
    </location>
</feature>
<evidence type="ECO:0000256" key="1">
    <source>
        <dbReference type="PROSITE-ProRule" id="PRU00169"/>
    </source>
</evidence>
<dbReference type="Gene3D" id="2.40.50.1020">
    <property type="entry name" value="LytTr DNA-binding domain"/>
    <property type="match status" value="1"/>
</dbReference>
<evidence type="ECO:0000259" key="2">
    <source>
        <dbReference type="PROSITE" id="PS50110"/>
    </source>
</evidence>
<dbReference type="InterPro" id="IPR046947">
    <property type="entry name" value="LytR-like"/>
</dbReference>
<dbReference type="InterPro" id="IPR001789">
    <property type="entry name" value="Sig_transdc_resp-reg_receiver"/>
</dbReference>
<dbReference type="STRING" id="78344.BIGA_0628"/>
<dbReference type="Proteomes" id="UP000293589">
    <property type="component" value="Chromosome"/>
</dbReference>
<dbReference type="InterPro" id="IPR007492">
    <property type="entry name" value="LytTR_DNA-bd_dom"/>
</dbReference>
<keyword evidence="1" id="KW-0597">Phosphoprotein</keyword>
<dbReference type="OrthoDB" id="236568at2"/>
<dbReference type="GO" id="GO:0003677">
    <property type="term" value="F:DNA binding"/>
    <property type="evidence" value="ECO:0007669"/>
    <property type="project" value="InterPro"/>
</dbReference>
<dbReference type="CDD" id="cd00156">
    <property type="entry name" value="REC"/>
    <property type="match status" value="1"/>
</dbReference>
<dbReference type="PANTHER" id="PTHR37299">
    <property type="entry name" value="TRANSCRIPTIONAL REGULATOR-RELATED"/>
    <property type="match status" value="1"/>
</dbReference>
<evidence type="ECO:0000313" key="4">
    <source>
        <dbReference type="EMBL" id="KFI61196.1"/>
    </source>
</evidence>
<sequence length="247" mass="27564">MVRVAIVDNAPACQTILTGLCRRYEAEQGRALDVTVFDDGDAFVASYTPDWDVIIIDVDLGGIDGLGVMRRIREVDDAVEAILVSLTDEYAVGGYEINAMSYILKPPSYEVFAHDMTRCLDGRRACERRTIQVISGGRTRRMRLDEIIYVDSVKHRTILHTMLGNMQIVCSIIRFEERLIELDHAFVRANSGYLVNLAHVTAVAEHEAIMSNGDRLPISRPRRAAFKQAFASYVNAGRRSGRAGEPS</sequence>
<dbReference type="Gene3D" id="3.40.50.2300">
    <property type="match status" value="1"/>
</dbReference>
<dbReference type="InterPro" id="IPR011006">
    <property type="entry name" value="CheY-like_superfamily"/>
</dbReference>
<reference evidence="4 6" key="1">
    <citation type="submission" date="2014-03" db="EMBL/GenBank/DDBJ databases">
        <title>Genomics of Bifidobacteria.</title>
        <authorList>
            <person name="Ventura M."/>
            <person name="Milani C."/>
            <person name="Lugli G.A."/>
        </authorList>
    </citation>
    <scope>NUCLEOTIDE SEQUENCE [LARGE SCALE GENOMIC DNA]</scope>
    <source>
        <strain evidence="4 6">LMG 11586</strain>
    </source>
</reference>
<dbReference type="SUPFAM" id="SSF52172">
    <property type="entry name" value="CheY-like"/>
    <property type="match status" value="1"/>
</dbReference>